<evidence type="ECO:0000256" key="9">
    <source>
        <dbReference type="SAM" id="SignalP"/>
    </source>
</evidence>
<proteinExistence type="inferred from homology"/>
<protein>
    <submittedName>
        <fullName evidence="11">Putative outer membrane protein, probably involved in nutrient binding</fullName>
    </submittedName>
</protein>
<keyword evidence="4 8" id="KW-0812">Transmembrane</keyword>
<dbReference type="InterPro" id="IPR036942">
    <property type="entry name" value="Beta-barrel_TonB_sf"/>
</dbReference>
<dbReference type="SUPFAM" id="SSF49464">
    <property type="entry name" value="Carboxypeptidase regulatory domain-like"/>
    <property type="match status" value="1"/>
</dbReference>
<evidence type="ECO:0000256" key="8">
    <source>
        <dbReference type="PROSITE-ProRule" id="PRU01360"/>
    </source>
</evidence>
<dbReference type="AlphaFoldDB" id="A4C1Z4"/>
<dbReference type="RefSeq" id="WP_004571111.1">
    <property type="nucleotide sequence ID" value="NZ_CH724148.1"/>
</dbReference>
<dbReference type="PROSITE" id="PS52016">
    <property type="entry name" value="TONB_DEPENDENT_REC_3"/>
    <property type="match status" value="1"/>
</dbReference>
<keyword evidence="6 8" id="KW-0472">Membrane</keyword>
<dbReference type="PANTHER" id="PTHR30069">
    <property type="entry name" value="TONB-DEPENDENT OUTER MEMBRANE RECEPTOR"/>
    <property type="match status" value="1"/>
</dbReference>
<evidence type="ECO:0000256" key="3">
    <source>
        <dbReference type="ARBA" id="ARBA00022452"/>
    </source>
</evidence>
<keyword evidence="5 9" id="KW-0732">Signal</keyword>
<dbReference type="InterPro" id="IPR037066">
    <property type="entry name" value="Plug_dom_sf"/>
</dbReference>
<dbReference type="Proteomes" id="UP000003053">
    <property type="component" value="Unassembled WGS sequence"/>
</dbReference>
<reference evidence="11 12" key="1">
    <citation type="submission" date="2006-02" db="EMBL/GenBank/DDBJ databases">
        <authorList>
            <person name="Murray A."/>
            <person name="Staley J."/>
            <person name="Ferriera S."/>
            <person name="Johnson J."/>
            <person name="Kravitz S."/>
            <person name="Halpern A."/>
            <person name="Remington K."/>
            <person name="Beeson K."/>
            <person name="Tran B."/>
            <person name="Rogers Y.-H."/>
            <person name="Friedman R."/>
            <person name="Venter J.C."/>
        </authorList>
    </citation>
    <scope>NUCLEOTIDE SEQUENCE [LARGE SCALE GENOMIC DNA]</scope>
    <source>
        <strain evidence="11 12">23-P</strain>
    </source>
</reference>
<dbReference type="HOGENOM" id="CLU_004317_0_2_10"/>
<dbReference type="eggNOG" id="COG4206">
    <property type="taxonomic scope" value="Bacteria"/>
</dbReference>
<sequence length="1055" mass="114786">MKNINFFMKGQIIGLLALAMSFVTAAQTINIEGVVKDAANGDVLPGVSITVKGTVRGTQTDFDGFYSLKGVEKGVILQFRYLGYKLKEVSAVVTLTNVSMQIEAESLDEIVIIGYGKQRKKESTGAVSVVDAKAIAKLNPTRIEQALQGQVAGVNITSSSGAPGSGLNIRIRGVSTNGDNRPLILVDGNPITDLSVINPSDIKSINILKDATAGIYGVRAANGVILIETKTGRKKAPLKINIENYFAFQQTSKKLDLLNGVEFANYVNEATGKGIYFIQPASGEIYNTKQSATVPLSTTDWQNEVFQTAPMFNTNVSANGGTEKLAYSFGVSYLNQEGVVGLEKSNFNRLTARTSLQYSVTDRLKISATAIYTHSKKNNLPEGGIGAILYNAVNSDPLTGVNDPTELADAGFEILRNGYGIVNTTAIEVSNPIAQISNAYNIALVDRISPTYGVEYSFLNNFTFNSKNQFNHTKVYSDIFNPLAYYGVGKSINRTTTNEVIKNVDIYEDYTLSNFITYTNSFNDAHNVTALFGYEVLNTKGQFTGNTGQTLRNGSNDFNDAQLENSEVVLPRFQPDVIERGGDIFENRLSSFFTRVQYNYKEKYLLSVVFRRDASSKFGPNNRVGYFPSASFGWNVSDESFLKDNSVISSLKLRGSYGTIGNDRISDFGFVARLDGEGTYSNNNEETIEDLLVGVAEGRLANPGIKWENQITGNIGFDMGLFSNKVRITVDAYNKKTEDLLIAAQISGLTGVAGNGASAPFINAGDVVNRGLEFQIAYNSNLSEDFNLNSSFNFSTLENEVTFVGGSSGFEQGGAFGVGTGIITSRMEVGLPIGYFYGYKTNGIFQNQEEIDVLDAASADNLYHKGAGVGDLKFVDTNKDGEITEADRTYIGDYLPDVTLGFNLGFTYKNFDFNSAAFASVGNDMVRDYERLNVYANKSSVVLNRWTPNNPSNTVPRATSGASINTDNFSDYFVEDASYLRIQNIQVGYTFSESIVSKIGLDKLRLYASANNIHTFTNYTGFDPSAGSGAPIGGGIDRGFYPVAKTYILGLNLNF</sequence>
<evidence type="ECO:0000256" key="5">
    <source>
        <dbReference type="ARBA" id="ARBA00022729"/>
    </source>
</evidence>
<dbReference type="Gene3D" id="2.40.170.20">
    <property type="entry name" value="TonB-dependent receptor, beta-barrel domain"/>
    <property type="match status" value="1"/>
</dbReference>
<dbReference type="NCBIfam" id="TIGR04056">
    <property type="entry name" value="OMP_RagA_SusC"/>
    <property type="match status" value="1"/>
</dbReference>
<comment type="similarity">
    <text evidence="8">Belongs to the TonB-dependent receptor family.</text>
</comment>
<accession>A4C1Z4</accession>
<comment type="caution">
    <text evidence="11">The sequence shown here is derived from an EMBL/GenBank/DDBJ whole genome shotgun (WGS) entry which is preliminary data.</text>
</comment>
<dbReference type="Gene3D" id="2.170.130.10">
    <property type="entry name" value="TonB-dependent receptor, plug domain"/>
    <property type="match status" value="1"/>
</dbReference>
<dbReference type="SUPFAM" id="SSF56935">
    <property type="entry name" value="Porins"/>
    <property type="match status" value="1"/>
</dbReference>
<dbReference type="InterPro" id="IPR012910">
    <property type="entry name" value="Plug_dom"/>
</dbReference>
<feature type="signal peptide" evidence="9">
    <location>
        <begin position="1"/>
        <end position="25"/>
    </location>
</feature>
<feature type="domain" description="TonB-dependent receptor plug" evidence="10">
    <location>
        <begin position="120"/>
        <end position="224"/>
    </location>
</feature>
<evidence type="ECO:0000313" key="12">
    <source>
        <dbReference type="Proteomes" id="UP000003053"/>
    </source>
</evidence>
<evidence type="ECO:0000256" key="1">
    <source>
        <dbReference type="ARBA" id="ARBA00004571"/>
    </source>
</evidence>
<evidence type="ECO:0000256" key="2">
    <source>
        <dbReference type="ARBA" id="ARBA00022448"/>
    </source>
</evidence>
<dbReference type="InterPro" id="IPR023996">
    <property type="entry name" value="TonB-dep_OMP_SusC/RagA"/>
</dbReference>
<keyword evidence="7 8" id="KW-0998">Cell outer membrane</keyword>
<dbReference type="InterPro" id="IPR039426">
    <property type="entry name" value="TonB-dep_rcpt-like"/>
</dbReference>
<evidence type="ECO:0000259" key="10">
    <source>
        <dbReference type="Pfam" id="PF07715"/>
    </source>
</evidence>
<name>A4C1Z4_9FLAO</name>
<gene>
    <name evidence="11" type="ORF">PI23P_12457</name>
</gene>
<dbReference type="GO" id="GO:0044718">
    <property type="term" value="P:siderophore transmembrane transport"/>
    <property type="evidence" value="ECO:0007669"/>
    <property type="project" value="TreeGrafter"/>
</dbReference>
<organism evidence="11 12">
    <name type="scientific">Polaribacter irgensii 23-P</name>
    <dbReference type="NCBI Taxonomy" id="313594"/>
    <lineage>
        <taxon>Bacteria</taxon>
        <taxon>Pseudomonadati</taxon>
        <taxon>Bacteroidota</taxon>
        <taxon>Flavobacteriia</taxon>
        <taxon>Flavobacteriales</taxon>
        <taxon>Flavobacteriaceae</taxon>
    </lineage>
</organism>
<dbReference type="EMBL" id="AAOG01000003">
    <property type="protein sequence ID" value="EAR12147.1"/>
    <property type="molecule type" value="Genomic_DNA"/>
</dbReference>
<dbReference type="STRING" id="313594.PI23P_12457"/>
<keyword evidence="12" id="KW-1185">Reference proteome</keyword>
<evidence type="ECO:0000256" key="7">
    <source>
        <dbReference type="ARBA" id="ARBA00023237"/>
    </source>
</evidence>
<evidence type="ECO:0000256" key="4">
    <source>
        <dbReference type="ARBA" id="ARBA00022692"/>
    </source>
</evidence>
<dbReference type="GO" id="GO:0009279">
    <property type="term" value="C:cell outer membrane"/>
    <property type="evidence" value="ECO:0007669"/>
    <property type="project" value="UniProtKB-SubCell"/>
</dbReference>
<dbReference type="Gene3D" id="2.60.40.1120">
    <property type="entry name" value="Carboxypeptidase-like, regulatory domain"/>
    <property type="match status" value="1"/>
</dbReference>
<keyword evidence="3 8" id="KW-1134">Transmembrane beta strand</keyword>
<dbReference type="Pfam" id="PF13715">
    <property type="entry name" value="CarbopepD_reg_2"/>
    <property type="match status" value="1"/>
</dbReference>
<dbReference type="Pfam" id="PF07715">
    <property type="entry name" value="Plug"/>
    <property type="match status" value="1"/>
</dbReference>
<comment type="subcellular location">
    <subcellularLocation>
        <location evidence="1 8">Cell outer membrane</location>
        <topology evidence="1 8">Multi-pass membrane protein</topology>
    </subcellularLocation>
</comment>
<evidence type="ECO:0000313" key="11">
    <source>
        <dbReference type="EMBL" id="EAR12147.1"/>
    </source>
</evidence>
<evidence type="ECO:0000256" key="6">
    <source>
        <dbReference type="ARBA" id="ARBA00023136"/>
    </source>
</evidence>
<dbReference type="InterPro" id="IPR008969">
    <property type="entry name" value="CarboxyPept-like_regulatory"/>
</dbReference>
<dbReference type="GO" id="GO:0015344">
    <property type="term" value="F:siderophore uptake transmembrane transporter activity"/>
    <property type="evidence" value="ECO:0007669"/>
    <property type="project" value="TreeGrafter"/>
</dbReference>
<dbReference type="OrthoDB" id="9768177at2"/>
<dbReference type="InterPro" id="IPR023997">
    <property type="entry name" value="TonB-dep_OMP_SusC/RagA_CS"/>
</dbReference>
<dbReference type="NCBIfam" id="TIGR04057">
    <property type="entry name" value="SusC_RagA_signa"/>
    <property type="match status" value="1"/>
</dbReference>
<keyword evidence="2 8" id="KW-0813">Transport</keyword>
<feature type="chain" id="PRO_5002666847" evidence="9">
    <location>
        <begin position="26"/>
        <end position="1055"/>
    </location>
</feature>
<dbReference type="PANTHER" id="PTHR30069:SF29">
    <property type="entry name" value="HEMOGLOBIN AND HEMOGLOBIN-HAPTOGLOBIN-BINDING PROTEIN 1-RELATED"/>
    <property type="match status" value="1"/>
</dbReference>